<accession>A0AAW6T4N8</accession>
<comment type="subcellular location">
    <subcellularLocation>
        <location evidence="1 10">Cell membrane</location>
        <topology evidence="1 10">Multi-pass membrane protein</topology>
    </subcellularLocation>
</comment>
<proteinExistence type="inferred from homology"/>
<evidence type="ECO:0000256" key="3">
    <source>
        <dbReference type="ARBA" id="ARBA00022448"/>
    </source>
</evidence>
<dbReference type="EMBL" id="JASATX010000002">
    <property type="protein sequence ID" value="MDI2098796.1"/>
    <property type="molecule type" value="Genomic_DNA"/>
</dbReference>
<evidence type="ECO:0000256" key="9">
    <source>
        <dbReference type="ARBA" id="ARBA00023303"/>
    </source>
</evidence>
<dbReference type="RefSeq" id="WP_281488572.1">
    <property type="nucleotide sequence ID" value="NZ_CP159582.1"/>
</dbReference>
<dbReference type="HAMAP" id="MF_00115">
    <property type="entry name" value="MscL"/>
    <property type="match status" value="1"/>
</dbReference>
<keyword evidence="5 10" id="KW-0812">Transmembrane</keyword>
<organism evidence="11 12">
    <name type="scientific">Ruicaihuangia caeni</name>
    <dbReference type="NCBI Taxonomy" id="3042517"/>
    <lineage>
        <taxon>Bacteria</taxon>
        <taxon>Bacillati</taxon>
        <taxon>Actinomycetota</taxon>
        <taxon>Actinomycetes</taxon>
        <taxon>Micrococcales</taxon>
        <taxon>Microbacteriaceae</taxon>
        <taxon>Ruicaihuangia</taxon>
    </lineage>
</organism>
<dbReference type="InterPro" id="IPR019823">
    <property type="entry name" value="Mechanosensitive_channel_CS"/>
</dbReference>
<sequence length="143" mass="14931">MFAGFKEFIMRGNVIDLAVAVVIGAAFTAIVNALVEGIFNPAIGALFNAESLKTMWVVSIPTTDGGTADLAFGAVVAAVIQFLLVAAVVYFVLVMPINHLKAAADAKRKAGATDEEVPPSELQLLTEIRDLLASRTGGDGRQG</sequence>
<protein>
    <recommendedName>
        <fullName evidence="10">Large-conductance mechanosensitive channel</fullName>
    </recommendedName>
</protein>
<evidence type="ECO:0000256" key="1">
    <source>
        <dbReference type="ARBA" id="ARBA00004651"/>
    </source>
</evidence>
<dbReference type="AlphaFoldDB" id="A0AAW6T4N8"/>
<name>A0AAW6T4N8_9MICO</name>
<keyword evidence="6 10" id="KW-1133">Transmembrane helix</keyword>
<dbReference type="Gene3D" id="1.10.1200.120">
    <property type="entry name" value="Large-conductance mechanosensitive channel, MscL, domain 1"/>
    <property type="match status" value="1"/>
</dbReference>
<comment type="subunit">
    <text evidence="10">Homopentamer.</text>
</comment>
<evidence type="ECO:0000256" key="10">
    <source>
        <dbReference type="HAMAP-Rule" id="MF_00115"/>
    </source>
</evidence>
<dbReference type="SUPFAM" id="SSF81330">
    <property type="entry name" value="Gated mechanosensitive channel"/>
    <property type="match status" value="1"/>
</dbReference>
<feature type="transmembrane region" description="Helical" evidence="10">
    <location>
        <begin position="70"/>
        <end position="93"/>
    </location>
</feature>
<dbReference type="GO" id="GO:0008381">
    <property type="term" value="F:mechanosensitive monoatomic ion channel activity"/>
    <property type="evidence" value="ECO:0007669"/>
    <property type="project" value="UniProtKB-UniRule"/>
</dbReference>
<dbReference type="PANTHER" id="PTHR30266">
    <property type="entry name" value="MECHANOSENSITIVE CHANNEL MSCL"/>
    <property type="match status" value="1"/>
</dbReference>
<dbReference type="InterPro" id="IPR037673">
    <property type="entry name" value="MSC/AndL"/>
</dbReference>
<keyword evidence="3 10" id="KW-0813">Transport</keyword>
<comment type="function">
    <text evidence="10">Channel that opens in response to stretch forces in the membrane lipid bilayer. May participate in the regulation of osmotic pressure changes within the cell.</text>
</comment>
<keyword evidence="9 10" id="KW-0407">Ion channel</keyword>
<dbReference type="GO" id="GO:0005886">
    <property type="term" value="C:plasma membrane"/>
    <property type="evidence" value="ECO:0007669"/>
    <property type="project" value="UniProtKB-SubCell"/>
</dbReference>
<evidence type="ECO:0000256" key="2">
    <source>
        <dbReference type="ARBA" id="ARBA00007254"/>
    </source>
</evidence>
<evidence type="ECO:0000313" key="11">
    <source>
        <dbReference type="EMBL" id="MDI2098796.1"/>
    </source>
</evidence>
<gene>
    <name evidence="10 11" type="primary">mscL</name>
    <name evidence="11" type="ORF">QF206_07435</name>
</gene>
<keyword evidence="12" id="KW-1185">Reference proteome</keyword>
<evidence type="ECO:0000256" key="5">
    <source>
        <dbReference type="ARBA" id="ARBA00022692"/>
    </source>
</evidence>
<dbReference type="Pfam" id="PF01741">
    <property type="entry name" value="MscL"/>
    <property type="match status" value="1"/>
</dbReference>
<keyword evidence="8 10" id="KW-0472">Membrane</keyword>
<keyword evidence="7 10" id="KW-0406">Ion transport</keyword>
<evidence type="ECO:0000256" key="6">
    <source>
        <dbReference type="ARBA" id="ARBA00022989"/>
    </source>
</evidence>
<evidence type="ECO:0000256" key="8">
    <source>
        <dbReference type="ARBA" id="ARBA00023136"/>
    </source>
</evidence>
<dbReference type="PROSITE" id="PS01327">
    <property type="entry name" value="MSCL"/>
    <property type="match status" value="1"/>
</dbReference>
<dbReference type="InterPro" id="IPR001185">
    <property type="entry name" value="MS_channel"/>
</dbReference>
<evidence type="ECO:0000313" key="12">
    <source>
        <dbReference type="Proteomes" id="UP001321506"/>
    </source>
</evidence>
<dbReference type="PANTHER" id="PTHR30266:SF2">
    <property type="entry name" value="LARGE-CONDUCTANCE MECHANOSENSITIVE CHANNEL"/>
    <property type="match status" value="1"/>
</dbReference>
<evidence type="ECO:0000256" key="7">
    <source>
        <dbReference type="ARBA" id="ARBA00023065"/>
    </source>
</evidence>
<dbReference type="PRINTS" id="PR01264">
    <property type="entry name" value="MECHCHANNEL"/>
</dbReference>
<feature type="transmembrane region" description="Helical" evidence="10">
    <location>
        <begin position="12"/>
        <end position="35"/>
    </location>
</feature>
<reference evidence="11 12" key="1">
    <citation type="submission" date="2023-04" db="EMBL/GenBank/DDBJ databases">
        <title>Klugiella caeni sp. nov. isolated from the sludge of biochemical tank.</title>
        <authorList>
            <person name="Geng K."/>
        </authorList>
    </citation>
    <scope>NUCLEOTIDE SEQUENCE [LARGE SCALE GENOMIC DNA]</scope>
    <source>
        <strain evidence="11 12">YN-L-19</strain>
    </source>
</reference>
<evidence type="ECO:0000256" key="4">
    <source>
        <dbReference type="ARBA" id="ARBA00022475"/>
    </source>
</evidence>
<comment type="similarity">
    <text evidence="2 10">Belongs to the MscL family.</text>
</comment>
<dbReference type="NCBIfam" id="TIGR00220">
    <property type="entry name" value="mscL"/>
    <property type="match status" value="1"/>
</dbReference>
<dbReference type="Proteomes" id="UP001321506">
    <property type="component" value="Unassembled WGS sequence"/>
</dbReference>
<comment type="caution">
    <text evidence="11">The sequence shown here is derived from an EMBL/GenBank/DDBJ whole genome shotgun (WGS) entry which is preliminary data.</text>
</comment>
<dbReference type="InterPro" id="IPR036019">
    <property type="entry name" value="MscL_channel"/>
</dbReference>
<keyword evidence="4 10" id="KW-1003">Cell membrane</keyword>